<accession>A0A699ZT56</accession>
<dbReference type="PANTHER" id="PTHR45743">
    <property type="entry name" value="POTASSIUM CHANNEL AKT1"/>
    <property type="match status" value="1"/>
</dbReference>
<evidence type="ECO:0008006" key="6">
    <source>
        <dbReference type="Google" id="ProtNLM"/>
    </source>
</evidence>
<name>A0A699ZT56_HAELA</name>
<keyword evidence="3" id="KW-0812">Transmembrane</keyword>
<evidence type="ECO:0000256" key="2">
    <source>
        <dbReference type="ARBA" id="ARBA00022882"/>
    </source>
</evidence>
<keyword evidence="1" id="KW-0633">Potassium transport</keyword>
<dbReference type="PANTHER" id="PTHR45743:SF2">
    <property type="entry name" value="POTASSIUM CHANNEL AKT1"/>
    <property type="match status" value="1"/>
</dbReference>
<dbReference type="InterPro" id="IPR045319">
    <property type="entry name" value="KAT/AKT"/>
</dbReference>
<evidence type="ECO:0000313" key="4">
    <source>
        <dbReference type="EMBL" id="GFH21906.1"/>
    </source>
</evidence>
<sequence length="115" mass="12935">MMMSQEACSKSRALSEGLLIDDWVVLPDGPKYKKFWAITVVAACVTAVMEPFLFAFREHPGLSPYLSPSSVLELALLLLFSCDLVLNFFVAFHDSDHQLLVTDLVAIRARYLRRA</sequence>
<dbReference type="Proteomes" id="UP000485058">
    <property type="component" value="Unassembled WGS sequence"/>
</dbReference>
<feature type="non-terminal residue" evidence="4">
    <location>
        <position position="115"/>
    </location>
</feature>
<reference evidence="4 5" key="1">
    <citation type="submission" date="2020-02" db="EMBL/GenBank/DDBJ databases">
        <title>Draft genome sequence of Haematococcus lacustris strain NIES-144.</title>
        <authorList>
            <person name="Morimoto D."/>
            <person name="Nakagawa S."/>
            <person name="Yoshida T."/>
            <person name="Sawayama S."/>
        </authorList>
    </citation>
    <scope>NUCLEOTIDE SEQUENCE [LARGE SCALE GENOMIC DNA]</scope>
    <source>
        <strain evidence="4 5">NIES-144</strain>
    </source>
</reference>
<dbReference type="AlphaFoldDB" id="A0A699ZT56"/>
<proteinExistence type="predicted"/>
<keyword evidence="1" id="KW-0631">Potassium channel</keyword>
<evidence type="ECO:0000256" key="1">
    <source>
        <dbReference type="ARBA" id="ARBA00022826"/>
    </source>
</evidence>
<feature type="transmembrane region" description="Helical" evidence="3">
    <location>
        <begin position="74"/>
        <end position="92"/>
    </location>
</feature>
<feature type="transmembrane region" description="Helical" evidence="3">
    <location>
        <begin position="35"/>
        <end position="54"/>
    </location>
</feature>
<comment type="caution">
    <text evidence="4">The sequence shown here is derived from an EMBL/GenBank/DDBJ whole genome shotgun (WGS) entry which is preliminary data.</text>
</comment>
<keyword evidence="3" id="KW-1133">Transmembrane helix</keyword>
<dbReference type="GO" id="GO:0005249">
    <property type="term" value="F:voltage-gated potassium channel activity"/>
    <property type="evidence" value="ECO:0007669"/>
    <property type="project" value="InterPro"/>
</dbReference>
<dbReference type="GO" id="GO:0034702">
    <property type="term" value="C:monoatomic ion channel complex"/>
    <property type="evidence" value="ECO:0007669"/>
    <property type="project" value="UniProtKB-KW"/>
</dbReference>
<keyword evidence="5" id="KW-1185">Reference proteome</keyword>
<keyword evidence="2" id="KW-0407">Ion channel</keyword>
<evidence type="ECO:0000313" key="5">
    <source>
        <dbReference type="Proteomes" id="UP000485058"/>
    </source>
</evidence>
<keyword evidence="2" id="KW-0813">Transport</keyword>
<evidence type="ECO:0000256" key="3">
    <source>
        <dbReference type="SAM" id="Phobius"/>
    </source>
</evidence>
<protein>
    <recommendedName>
        <fullName evidence="6">Ion transport domain-containing protein</fullName>
    </recommendedName>
</protein>
<keyword evidence="3" id="KW-0472">Membrane</keyword>
<organism evidence="4 5">
    <name type="scientific">Haematococcus lacustris</name>
    <name type="common">Green alga</name>
    <name type="synonym">Haematococcus pluvialis</name>
    <dbReference type="NCBI Taxonomy" id="44745"/>
    <lineage>
        <taxon>Eukaryota</taxon>
        <taxon>Viridiplantae</taxon>
        <taxon>Chlorophyta</taxon>
        <taxon>core chlorophytes</taxon>
        <taxon>Chlorophyceae</taxon>
        <taxon>CS clade</taxon>
        <taxon>Chlamydomonadales</taxon>
        <taxon>Haematococcaceae</taxon>
        <taxon>Haematococcus</taxon>
    </lineage>
</organism>
<dbReference type="EMBL" id="BLLF01001928">
    <property type="protein sequence ID" value="GFH21906.1"/>
    <property type="molecule type" value="Genomic_DNA"/>
</dbReference>
<keyword evidence="1" id="KW-0630">Potassium</keyword>
<keyword evidence="2" id="KW-0851">Voltage-gated channel</keyword>
<keyword evidence="2" id="KW-0406">Ion transport</keyword>
<gene>
    <name evidence="4" type="ORF">HaLaN_19288</name>
</gene>